<reference evidence="2 3" key="1">
    <citation type="journal article" date="2015" name="Antonie Van Leeuwenhoek">
        <title>Oceanobacillus bengalensis sp. nov., a bacterium isolated from seawater of the Bay of Bengal.</title>
        <authorList>
            <person name="Yongchang O."/>
            <person name="Xiang W."/>
            <person name="Wang G."/>
        </authorList>
    </citation>
    <scope>NUCLEOTIDE SEQUENCE [LARGE SCALE GENOMIC DNA]</scope>
    <source>
        <strain evidence="2 3">MCCC 1K00260</strain>
    </source>
</reference>
<keyword evidence="2" id="KW-0378">Hydrolase</keyword>
<dbReference type="Pfam" id="PF00561">
    <property type="entry name" value="Abhydrolase_1"/>
    <property type="match status" value="1"/>
</dbReference>
<accession>A0A494Z6G7</accession>
<dbReference type="OrthoDB" id="59888at2"/>
<dbReference type="GO" id="GO:0016787">
    <property type="term" value="F:hydrolase activity"/>
    <property type="evidence" value="ECO:0007669"/>
    <property type="project" value="UniProtKB-KW"/>
</dbReference>
<dbReference type="Gene3D" id="3.40.50.1820">
    <property type="entry name" value="alpha/beta hydrolase"/>
    <property type="match status" value="1"/>
</dbReference>
<dbReference type="PANTHER" id="PTHR43798:SF33">
    <property type="entry name" value="HYDROLASE, PUTATIVE (AFU_ORTHOLOGUE AFUA_2G14860)-RELATED"/>
    <property type="match status" value="1"/>
</dbReference>
<dbReference type="RefSeq" id="WP_121128038.1">
    <property type="nucleotide sequence ID" value="NZ_RBZO01000002.1"/>
</dbReference>
<dbReference type="SUPFAM" id="SSF53474">
    <property type="entry name" value="alpha/beta-Hydrolases"/>
    <property type="match status" value="1"/>
</dbReference>
<organism evidence="2 3">
    <name type="scientific">Oceanobacillus bengalensis</name>
    <dbReference type="NCBI Taxonomy" id="1435466"/>
    <lineage>
        <taxon>Bacteria</taxon>
        <taxon>Bacillati</taxon>
        <taxon>Bacillota</taxon>
        <taxon>Bacilli</taxon>
        <taxon>Bacillales</taxon>
        <taxon>Bacillaceae</taxon>
        <taxon>Oceanobacillus</taxon>
    </lineage>
</organism>
<feature type="domain" description="AB hydrolase-1" evidence="1">
    <location>
        <begin position="20"/>
        <end position="129"/>
    </location>
</feature>
<dbReference type="InterPro" id="IPR000073">
    <property type="entry name" value="AB_hydrolase_1"/>
</dbReference>
<dbReference type="PRINTS" id="PR00111">
    <property type="entry name" value="ABHYDROLASE"/>
</dbReference>
<sequence>MLKVKQKKIEVLRKGNKGKTIIILTGMGCSFDEWHNITETLSETNRVVMFHRPGLGESEIGNEVRNTEAVVKELLDLMSVLEITEPIILVGHSYGGLCAQHFAKCYPQKIAGIVLVDSTSVDLQELDELDLPVLDRDEADEVWLEKCTLYSSLEQEQLRGIIHPILSEKLKSIPKEVQQRLLDFQTRPSLYKAMYSEISNWKQDAKVIKSLETTLNVPLIVLGRDKAFSIKIGIQDGLPEKESRAFEEKWQELITRQGKLSNDSNILLVRSSSHSIHIDRPDIVIQSISEIANRLLKVN</sequence>
<keyword evidence="3" id="KW-1185">Reference proteome</keyword>
<comment type="caution">
    <text evidence="2">The sequence shown here is derived from an EMBL/GenBank/DDBJ whole genome shotgun (WGS) entry which is preliminary data.</text>
</comment>
<name>A0A494Z6G7_9BACI</name>
<dbReference type="AlphaFoldDB" id="A0A494Z6G7"/>
<dbReference type="InterPro" id="IPR029058">
    <property type="entry name" value="AB_hydrolase_fold"/>
</dbReference>
<evidence type="ECO:0000313" key="3">
    <source>
        <dbReference type="Proteomes" id="UP000281813"/>
    </source>
</evidence>
<protein>
    <submittedName>
        <fullName evidence="2">Alpha/beta hydrolase</fullName>
    </submittedName>
</protein>
<evidence type="ECO:0000259" key="1">
    <source>
        <dbReference type="Pfam" id="PF00561"/>
    </source>
</evidence>
<dbReference type="InterPro" id="IPR050266">
    <property type="entry name" value="AB_hydrolase_sf"/>
</dbReference>
<dbReference type="GO" id="GO:0016020">
    <property type="term" value="C:membrane"/>
    <property type="evidence" value="ECO:0007669"/>
    <property type="project" value="TreeGrafter"/>
</dbReference>
<dbReference type="Proteomes" id="UP000281813">
    <property type="component" value="Unassembled WGS sequence"/>
</dbReference>
<evidence type="ECO:0000313" key="2">
    <source>
        <dbReference type="EMBL" id="RKQ18151.1"/>
    </source>
</evidence>
<dbReference type="PANTHER" id="PTHR43798">
    <property type="entry name" value="MONOACYLGLYCEROL LIPASE"/>
    <property type="match status" value="1"/>
</dbReference>
<gene>
    <name evidence="2" type="ORF">D8M05_01745</name>
</gene>
<proteinExistence type="predicted"/>
<dbReference type="EMBL" id="RBZO01000002">
    <property type="protein sequence ID" value="RKQ18151.1"/>
    <property type="molecule type" value="Genomic_DNA"/>
</dbReference>